<name>A0ABR9K5U2_9ACTN</name>
<keyword evidence="3" id="KW-1185">Reference proteome</keyword>
<feature type="region of interest" description="Disordered" evidence="1">
    <location>
        <begin position="1"/>
        <end position="26"/>
    </location>
</feature>
<dbReference type="Proteomes" id="UP000661607">
    <property type="component" value="Unassembled WGS sequence"/>
</dbReference>
<reference evidence="2 3" key="1">
    <citation type="submission" date="2020-10" db="EMBL/GenBank/DDBJ databases">
        <title>Sequencing the genomes of 1000 actinobacteria strains.</title>
        <authorList>
            <person name="Klenk H.-P."/>
        </authorList>
    </citation>
    <scope>NUCLEOTIDE SEQUENCE [LARGE SCALE GENOMIC DNA]</scope>
    <source>
        <strain evidence="2 3">DSM 43748</strain>
    </source>
</reference>
<accession>A0ABR9K5U2</accession>
<proteinExistence type="predicted"/>
<dbReference type="RefSeq" id="WP_192773016.1">
    <property type="nucleotide sequence ID" value="NZ_BAAASY010000015.1"/>
</dbReference>
<gene>
    <name evidence="2" type="ORF">H4W81_000153</name>
</gene>
<evidence type="ECO:0000256" key="1">
    <source>
        <dbReference type="SAM" id="MobiDB-lite"/>
    </source>
</evidence>
<evidence type="ECO:0000313" key="3">
    <source>
        <dbReference type="Proteomes" id="UP000661607"/>
    </source>
</evidence>
<sequence>MGGHGGESEPERTAWIAASGPGVPGDPPAALEQADVHAHVLFALGIAPRPEWALAGRPFSARSRVAH</sequence>
<protein>
    <submittedName>
        <fullName evidence="2">Uncharacterized protein</fullName>
    </submittedName>
</protein>
<evidence type="ECO:0000313" key="2">
    <source>
        <dbReference type="EMBL" id="MBE1557374.1"/>
    </source>
</evidence>
<dbReference type="EMBL" id="JADBEF010000001">
    <property type="protein sequence ID" value="MBE1557374.1"/>
    <property type="molecule type" value="Genomic_DNA"/>
</dbReference>
<comment type="caution">
    <text evidence="2">The sequence shown here is derived from an EMBL/GenBank/DDBJ whole genome shotgun (WGS) entry which is preliminary data.</text>
</comment>
<organism evidence="2 3">
    <name type="scientific">Nonomuraea africana</name>
    <dbReference type="NCBI Taxonomy" id="46171"/>
    <lineage>
        <taxon>Bacteria</taxon>
        <taxon>Bacillati</taxon>
        <taxon>Actinomycetota</taxon>
        <taxon>Actinomycetes</taxon>
        <taxon>Streptosporangiales</taxon>
        <taxon>Streptosporangiaceae</taxon>
        <taxon>Nonomuraea</taxon>
    </lineage>
</organism>
<feature type="compositionally biased region" description="Basic and acidic residues" evidence="1">
    <location>
        <begin position="1"/>
        <end position="12"/>
    </location>
</feature>